<dbReference type="InterPro" id="IPR003591">
    <property type="entry name" value="Leu-rich_rpt_typical-subtyp"/>
</dbReference>
<gene>
    <name evidence="4" type="ORF">MEDL_53096</name>
</gene>
<evidence type="ECO:0000256" key="1">
    <source>
        <dbReference type="ARBA" id="ARBA00022614"/>
    </source>
</evidence>
<organism evidence="4 5">
    <name type="scientific">Mytilus edulis</name>
    <name type="common">Blue mussel</name>
    <dbReference type="NCBI Taxonomy" id="6550"/>
    <lineage>
        <taxon>Eukaryota</taxon>
        <taxon>Metazoa</taxon>
        <taxon>Spiralia</taxon>
        <taxon>Lophotrochozoa</taxon>
        <taxon>Mollusca</taxon>
        <taxon>Bivalvia</taxon>
        <taxon>Autobranchia</taxon>
        <taxon>Pteriomorphia</taxon>
        <taxon>Mytilida</taxon>
        <taxon>Mytiloidea</taxon>
        <taxon>Mytilidae</taxon>
        <taxon>Mytilinae</taxon>
        <taxon>Mytilus</taxon>
    </lineage>
</organism>
<proteinExistence type="predicted"/>
<dbReference type="SUPFAM" id="SSF52058">
    <property type="entry name" value="L domain-like"/>
    <property type="match status" value="1"/>
</dbReference>
<dbReference type="Pfam" id="PF13855">
    <property type="entry name" value="LRR_8"/>
    <property type="match status" value="1"/>
</dbReference>
<name>A0A8S3U5G2_MYTED</name>
<dbReference type="EMBL" id="CAJPWZ010002576">
    <property type="protein sequence ID" value="CAG2240816.1"/>
    <property type="molecule type" value="Genomic_DNA"/>
</dbReference>
<keyword evidence="3" id="KW-0677">Repeat</keyword>
<dbReference type="PRINTS" id="PR00019">
    <property type="entry name" value="LEURICHRPT"/>
</dbReference>
<comment type="caution">
    <text evidence="4">The sequence shown here is derived from an EMBL/GenBank/DDBJ whole genome shotgun (WGS) entry which is preliminary data.</text>
</comment>
<reference evidence="4" key="1">
    <citation type="submission" date="2021-03" db="EMBL/GenBank/DDBJ databases">
        <authorList>
            <person name="Bekaert M."/>
        </authorList>
    </citation>
    <scope>NUCLEOTIDE SEQUENCE</scope>
</reference>
<dbReference type="PANTHER" id="PTHR24373:SF275">
    <property type="entry name" value="TIR DOMAIN-CONTAINING PROTEIN"/>
    <property type="match status" value="1"/>
</dbReference>
<dbReference type="InterPro" id="IPR032675">
    <property type="entry name" value="LRR_dom_sf"/>
</dbReference>
<dbReference type="OrthoDB" id="10429163at2759"/>
<sequence length="364" mass="41722">MKKLEAHQKGDIWMVFQNGLSSINVTTFTGLGKLRYLSLDNNKLVYNNRTFPKGIFKPLKSLLHLSLKNNNYYLPYSRYFPDETISDLSDLETLELDATSNSFGKGFDKLLKLKSLVLGNGYHFSMSSTTFINTRNLQSILLHGNEDVSFTKGSFRSLRYLKHLEMSFDSRFSGISSPVENIAEDLKFTSIETLKLGQSQIPFKTFPLYVLNKELFTTNITEIYITDNAGKAGYFPPYIGYPPPTLQILDLSNNGLIRFHLDIKNITRLILKQNLLGSFLSTNPYFTQITRNDSSIIKFVDISQNDIKELEPVTFYHQPFLQHVDLSNNKIQDITFDLSSLTALEFLNLSYNKIKFLMKELCVL</sequence>
<dbReference type="AlphaFoldDB" id="A0A8S3U5G2"/>
<keyword evidence="1" id="KW-0433">Leucine-rich repeat</keyword>
<keyword evidence="2" id="KW-0732">Signal</keyword>
<dbReference type="PROSITE" id="PS51450">
    <property type="entry name" value="LRR"/>
    <property type="match status" value="1"/>
</dbReference>
<accession>A0A8S3U5G2</accession>
<keyword evidence="5" id="KW-1185">Reference proteome</keyword>
<evidence type="ECO:0000313" key="4">
    <source>
        <dbReference type="EMBL" id="CAG2240816.1"/>
    </source>
</evidence>
<evidence type="ECO:0000256" key="2">
    <source>
        <dbReference type="ARBA" id="ARBA00022729"/>
    </source>
</evidence>
<evidence type="ECO:0000256" key="3">
    <source>
        <dbReference type="ARBA" id="ARBA00022737"/>
    </source>
</evidence>
<dbReference type="InterPro" id="IPR001611">
    <property type="entry name" value="Leu-rich_rpt"/>
</dbReference>
<dbReference type="Gene3D" id="3.80.10.10">
    <property type="entry name" value="Ribonuclease Inhibitor"/>
    <property type="match status" value="3"/>
</dbReference>
<dbReference type="SMART" id="SM00369">
    <property type="entry name" value="LRR_TYP"/>
    <property type="match status" value="2"/>
</dbReference>
<dbReference type="Proteomes" id="UP000683360">
    <property type="component" value="Unassembled WGS sequence"/>
</dbReference>
<dbReference type="InterPro" id="IPR050328">
    <property type="entry name" value="Dev_Immune_Receptor"/>
</dbReference>
<dbReference type="PANTHER" id="PTHR24373">
    <property type="entry name" value="SLIT RELATED LEUCINE-RICH REPEAT NEURONAL PROTEIN"/>
    <property type="match status" value="1"/>
</dbReference>
<protein>
    <submittedName>
        <fullName evidence="4">Uncharacterized protein</fullName>
    </submittedName>
</protein>
<evidence type="ECO:0000313" key="5">
    <source>
        <dbReference type="Proteomes" id="UP000683360"/>
    </source>
</evidence>